<accession>A0A1X7TEC9</accession>
<dbReference type="EnsemblMetazoa" id="Aqu2.1.12968_001">
    <property type="protein sequence ID" value="Aqu2.1.12968_001"/>
    <property type="gene ID" value="Aqu2.1.12968"/>
</dbReference>
<sequence>AKFNCIPLVSRDEKWQLSDDCITKLATTAETREIYDDP</sequence>
<organism evidence="1">
    <name type="scientific">Amphimedon queenslandica</name>
    <name type="common">Sponge</name>
    <dbReference type="NCBI Taxonomy" id="400682"/>
    <lineage>
        <taxon>Eukaryota</taxon>
        <taxon>Metazoa</taxon>
        <taxon>Porifera</taxon>
        <taxon>Demospongiae</taxon>
        <taxon>Heteroscleromorpha</taxon>
        <taxon>Haplosclerida</taxon>
        <taxon>Niphatidae</taxon>
        <taxon>Amphimedon</taxon>
    </lineage>
</organism>
<proteinExistence type="predicted"/>
<dbReference type="AlphaFoldDB" id="A0A1X7TEC9"/>
<dbReference type="InParanoid" id="A0A1X7TEC9"/>
<name>A0A1X7TEC9_AMPQE</name>
<evidence type="ECO:0000313" key="1">
    <source>
        <dbReference type="EnsemblMetazoa" id="Aqu2.1.12968_001"/>
    </source>
</evidence>
<reference evidence="1" key="1">
    <citation type="submission" date="2017-05" db="UniProtKB">
        <authorList>
            <consortium name="EnsemblMetazoa"/>
        </authorList>
    </citation>
    <scope>IDENTIFICATION</scope>
</reference>
<protein>
    <submittedName>
        <fullName evidence="1">Uncharacterized protein</fullName>
    </submittedName>
</protein>